<evidence type="ECO:0000313" key="3">
    <source>
        <dbReference type="EMBL" id="MCX2977072.1"/>
    </source>
</evidence>
<accession>A0ABT3T6F9</accession>
<dbReference type="Proteomes" id="UP001143304">
    <property type="component" value="Unassembled WGS sequence"/>
</dbReference>
<dbReference type="PANTHER" id="PTHR31469:SF8">
    <property type="entry name" value="OS07G0641000 PROTEIN"/>
    <property type="match status" value="1"/>
</dbReference>
<evidence type="ECO:0000256" key="1">
    <source>
        <dbReference type="ARBA" id="ARBA00022679"/>
    </source>
</evidence>
<organism evidence="3 4">
    <name type="scientific">Candidatus Marimicrobium litorale</name>
    <dbReference type="NCBI Taxonomy" id="2518991"/>
    <lineage>
        <taxon>Bacteria</taxon>
        <taxon>Pseudomonadati</taxon>
        <taxon>Pseudomonadota</taxon>
        <taxon>Gammaproteobacteria</taxon>
        <taxon>Cellvibrionales</taxon>
        <taxon>Halieaceae</taxon>
        <taxon>Marimicrobium</taxon>
    </lineage>
</organism>
<dbReference type="Gene3D" id="3.40.50.11350">
    <property type="match status" value="1"/>
</dbReference>
<evidence type="ECO:0000256" key="2">
    <source>
        <dbReference type="ARBA" id="ARBA00023277"/>
    </source>
</evidence>
<dbReference type="InterPro" id="IPR019378">
    <property type="entry name" value="GDP-Fuc_O-FucTrfase"/>
</dbReference>
<dbReference type="PANTHER" id="PTHR31469">
    <property type="entry name" value="OS07G0633600 PROTEIN"/>
    <property type="match status" value="1"/>
</dbReference>
<reference evidence="3" key="1">
    <citation type="submission" date="2019-02" db="EMBL/GenBank/DDBJ databases">
        <authorList>
            <person name="Li S.-H."/>
        </authorList>
    </citation>
    <scope>NUCLEOTIDE SEQUENCE</scope>
    <source>
        <strain evidence="3">IMCC11814</strain>
    </source>
</reference>
<dbReference type="Gene3D" id="3.40.50.11340">
    <property type="match status" value="1"/>
</dbReference>
<keyword evidence="1" id="KW-0808">Transferase</keyword>
<comment type="caution">
    <text evidence="3">The sequence shown here is derived from an EMBL/GenBank/DDBJ whole genome shotgun (WGS) entry which is preliminary data.</text>
</comment>
<evidence type="ECO:0000313" key="4">
    <source>
        <dbReference type="Proteomes" id="UP001143304"/>
    </source>
</evidence>
<dbReference type="Pfam" id="PF10250">
    <property type="entry name" value="O-FucT"/>
    <property type="match status" value="1"/>
</dbReference>
<name>A0ABT3T6F9_9GAMM</name>
<keyword evidence="2" id="KW-0119">Carbohydrate metabolism</keyword>
<gene>
    <name evidence="3" type="ORF">EYC82_06860</name>
</gene>
<protein>
    <recommendedName>
        <fullName evidence="5">GDP-fucose protein O-fucosyltransferase</fullName>
    </recommendedName>
</protein>
<keyword evidence="4" id="KW-1185">Reference proteome</keyword>
<evidence type="ECO:0008006" key="5">
    <source>
        <dbReference type="Google" id="ProtNLM"/>
    </source>
</evidence>
<dbReference type="CDD" id="cd11296">
    <property type="entry name" value="O-FucT_like"/>
    <property type="match status" value="1"/>
</dbReference>
<proteinExistence type="predicted"/>
<sequence length="430" mass="49006">MTQPEMHSPHKCLRYGRTSAGSGEMNDVLRQSDTVTPQRFLAFETDFGGWNNILMQLEIMVVLAWITGRTLVLPPAKPFYLLGEASRLLEDFLDLDALRRQIPVLTADEFVEVAELDTKVATDEKFHDLMRARGVMPPWNGVEDILLFPSDALLTRPELLARLAGPSQAHRQLITISNELRECDLLYFPMTTEHRMFGVAECFFLFGDEQLERRARTLLRDAIRFRQDIINLAEAAINAPILAGRRFSALHIRRGDFQYAKTRIGARQIHEHVQTLLSPEHPIYIATDETDGAFLDGFREKFEVVTFSALPRETVVNTPHHWCGIVETLICAAAPGRFMGTRFSTFSTRISTIRGHLACTSGGDFEGVDTNLYYTQQPLNRKAEEGLLGRFWRKGTRHVDPVVETATPWWLSKDPLWARAYQVCWLETDN</sequence>
<dbReference type="EMBL" id="SHNO01000001">
    <property type="protein sequence ID" value="MCX2977072.1"/>
    <property type="molecule type" value="Genomic_DNA"/>
</dbReference>